<keyword evidence="2" id="KW-1185">Reference proteome</keyword>
<dbReference type="Proteomes" id="UP000269883">
    <property type="component" value="Chromosome"/>
</dbReference>
<accession>A0A2Z6AZE0</accession>
<dbReference type="KEGG" id="dfl:DFE_1886"/>
<sequence>MRAPPRMTRTVTGFRIFIFLVTVAREWSKGRGVFGEGGWLGPGFVDLNEKAPAPIRRRGFVSSGGSRSVMPGS</sequence>
<gene>
    <name evidence="1" type="ORF">DFE_1886</name>
</gene>
<dbReference type="AlphaFoldDB" id="A0A2Z6AZE0"/>
<protein>
    <submittedName>
        <fullName evidence="1">Uncharacterized protein</fullName>
    </submittedName>
</protein>
<dbReference type="EMBL" id="AP017378">
    <property type="protein sequence ID" value="BBD08612.1"/>
    <property type="molecule type" value="Genomic_DNA"/>
</dbReference>
<proteinExistence type="predicted"/>
<name>A0A2Z6AZE0_9BACT</name>
<evidence type="ECO:0000313" key="2">
    <source>
        <dbReference type="Proteomes" id="UP000269883"/>
    </source>
</evidence>
<evidence type="ECO:0000313" key="1">
    <source>
        <dbReference type="EMBL" id="BBD08612.1"/>
    </source>
</evidence>
<organism evidence="1 2">
    <name type="scientific">Desulfovibrio ferrophilus</name>
    <dbReference type="NCBI Taxonomy" id="241368"/>
    <lineage>
        <taxon>Bacteria</taxon>
        <taxon>Pseudomonadati</taxon>
        <taxon>Thermodesulfobacteriota</taxon>
        <taxon>Desulfovibrionia</taxon>
        <taxon>Desulfovibrionales</taxon>
        <taxon>Desulfovibrionaceae</taxon>
        <taxon>Desulfovibrio</taxon>
    </lineage>
</organism>
<reference evidence="1 2" key="1">
    <citation type="journal article" date="2018" name="Sci. Adv.">
        <title>Multi-heme cytochromes provide a pathway for survival in energy-limited environments.</title>
        <authorList>
            <person name="Deng X."/>
            <person name="Dohmae N."/>
            <person name="Nealson K.H."/>
            <person name="Hashimoto K."/>
            <person name="Okamoto A."/>
        </authorList>
    </citation>
    <scope>NUCLEOTIDE SEQUENCE [LARGE SCALE GENOMIC DNA]</scope>
    <source>
        <strain evidence="1 2">IS5</strain>
    </source>
</reference>